<dbReference type="Proteomes" id="UP000799778">
    <property type="component" value="Unassembled WGS sequence"/>
</dbReference>
<sequence length="268" mass="29566">MSDMTDEELDKYFATYVPLSNLPTPPPVRDTLSDTPSASALLPSSSLPLLNPQVAQEAPELEVYATQLSNLVPSNASPHRPSLPVVRGILERSKLPVEIIAFAACILDALTQRFASSWRACLTPGSSLTSKFDLTTQPSSSCPELILLSALALAHDFIDDRSRSTRHWSLIESRSLFSVRHIDATKFCILEDMHFGLFRITPEMVDAKVRDLQRPAALALALPKSSAGKRRNTCCETDDDRRPHPRMSLDLPRAAVWVHGMQTPEPSP</sequence>
<evidence type="ECO:0000313" key="1">
    <source>
        <dbReference type="EMBL" id="KAF2014154.1"/>
    </source>
</evidence>
<evidence type="ECO:0008006" key="3">
    <source>
        <dbReference type="Google" id="ProtNLM"/>
    </source>
</evidence>
<keyword evidence="2" id="KW-1185">Reference proteome</keyword>
<accession>A0A6A5XP79</accession>
<name>A0A6A5XP79_9PLEO</name>
<dbReference type="RefSeq" id="XP_033382493.1">
    <property type="nucleotide sequence ID" value="XM_033525952.1"/>
</dbReference>
<evidence type="ECO:0000313" key="2">
    <source>
        <dbReference type="Proteomes" id="UP000799778"/>
    </source>
</evidence>
<organism evidence="1 2">
    <name type="scientific">Aaosphaeria arxii CBS 175.79</name>
    <dbReference type="NCBI Taxonomy" id="1450172"/>
    <lineage>
        <taxon>Eukaryota</taxon>
        <taxon>Fungi</taxon>
        <taxon>Dikarya</taxon>
        <taxon>Ascomycota</taxon>
        <taxon>Pezizomycotina</taxon>
        <taxon>Dothideomycetes</taxon>
        <taxon>Pleosporomycetidae</taxon>
        <taxon>Pleosporales</taxon>
        <taxon>Pleosporales incertae sedis</taxon>
        <taxon>Aaosphaeria</taxon>
    </lineage>
</organism>
<dbReference type="EMBL" id="ML978070">
    <property type="protein sequence ID" value="KAF2014154.1"/>
    <property type="molecule type" value="Genomic_DNA"/>
</dbReference>
<protein>
    <recommendedName>
        <fullName evidence="3">Cyclin N-terminal domain-containing protein</fullName>
    </recommendedName>
</protein>
<reference evidence="1" key="1">
    <citation type="journal article" date="2020" name="Stud. Mycol.">
        <title>101 Dothideomycetes genomes: a test case for predicting lifestyles and emergence of pathogens.</title>
        <authorList>
            <person name="Haridas S."/>
            <person name="Albert R."/>
            <person name="Binder M."/>
            <person name="Bloem J."/>
            <person name="Labutti K."/>
            <person name="Salamov A."/>
            <person name="Andreopoulos B."/>
            <person name="Baker S."/>
            <person name="Barry K."/>
            <person name="Bills G."/>
            <person name="Bluhm B."/>
            <person name="Cannon C."/>
            <person name="Castanera R."/>
            <person name="Culley D."/>
            <person name="Daum C."/>
            <person name="Ezra D."/>
            <person name="Gonzalez J."/>
            <person name="Henrissat B."/>
            <person name="Kuo A."/>
            <person name="Liang C."/>
            <person name="Lipzen A."/>
            <person name="Lutzoni F."/>
            <person name="Magnuson J."/>
            <person name="Mondo S."/>
            <person name="Nolan M."/>
            <person name="Ohm R."/>
            <person name="Pangilinan J."/>
            <person name="Park H.-J."/>
            <person name="Ramirez L."/>
            <person name="Alfaro M."/>
            <person name="Sun H."/>
            <person name="Tritt A."/>
            <person name="Yoshinaga Y."/>
            <person name="Zwiers L.-H."/>
            <person name="Turgeon B."/>
            <person name="Goodwin S."/>
            <person name="Spatafora J."/>
            <person name="Crous P."/>
            <person name="Grigoriev I."/>
        </authorList>
    </citation>
    <scope>NUCLEOTIDE SEQUENCE</scope>
    <source>
        <strain evidence="1">CBS 175.79</strain>
    </source>
</reference>
<dbReference type="OrthoDB" id="3877279at2759"/>
<gene>
    <name evidence="1" type="ORF">BU24DRAFT_409920</name>
</gene>
<proteinExistence type="predicted"/>
<dbReference type="AlphaFoldDB" id="A0A6A5XP79"/>
<dbReference type="GeneID" id="54283349"/>